<dbReference type="Proteomes" id="UP000823821">
    <property type="component" value="Unassembled WGS sequence"/>
</dbReference>
<keyword evidence="2" id="KW-0413">Isomerase</keyword>
<dbReference type="Gene3D" id="3.30.2350.10">
    <property type="entry name" value="Pseudouridine synthase"/>
    <property type="match status" value="1"/>
</dbReference>
<dbReference type="AlphaFoldDB" id="A0A9D2HMU7"/>
<evidence type="ECO:0000259" key="5">
    <source>
        <dbReference type="SMART" id="SM00363"/>
    </source>
</evidence>
<dbReference type="InterPro" id="IPR002942">
    <property type="entry name" value="S4_RNA-bd"/>
</dbReference>
<dbReference type="Pfam" id="PF01479">
    <property type="entry name" value="S4"/>
    <property type="match status" value="1"/>
</dbReference>
<dbReference type="CDD" id="cd00165">
    <property type="entry name" value="S4"/>
    <property type="match status" value="1"/>
</dbReference>
<dbReference type="SUPFAM" id="SSF55174">
    <property type="entry name" value="Alpha-L RNA-binding motif"/>
    <property type="match status" value="1"/>
</dbReference>
<proteinExistence type="inferred from homology"/>
<dbReference type="Pfam" id="PF00849">
    <property type="entry name" value="PseudoU_synth_2"/>
    <property type="match status" value="1"/>
</dbReference>
<feature type="domain" description="RNA-binding S4" evidence="5">
    <location>
        <begin position="18"/>
        <end position="74"/>
    </location>
</feature>
<gene>
    <name evidence="6" type="ORF">H9784_03535</name>
</gene>
<name>A0A9D2HMU7_9BACT</name>
<evidence type="ECO:0000256" key="2">
    <source>
        <dbReference type="ARBA" id="ARBA00023235"/>
    </source>
</evidence>
<dbReference type="GO" id="GO:0120159">
    <property type="term" value="F:rRNA pseudouridine synthase activity"/>
    <property type="evidence" value="ECO:0007669"/>
    <property type="project" value="UniProtKB-ARBA"/>
</dbReference>
<dbReference type="InterPro" id="IPR006145">
    <property type="entry name" value="PsdUridine_synth_RsuA/RluA"/>
</dbReference>
<accession>A0A9D2HMU7</accession>
<evidence type="ECO:0000313" key="6">
    <source>
        <dbReference type="EMBL" id="HJA78634.1"/>
    </source>
</evidence>
<evidence type="ECO:0000256" key="4">
    <source>
        <dbReference type="SAM" id="MobiDB-lite"/>
    </source>
</evidence>
<comment type="caution">
    <text evidence="6">The sequence shown here is derived from an EMBL/GenBank/DDBJ whole genome shotgun (WGS) entry which is preliminary data.</text>
</comment>
<dbReference type="Gene3D" id="3.10.290.10">
    <property type="entry name" value="RNA-binding S4 domain"/>
    <property type="match status" value="1"/>
</dbReference>
<organism evidence="6 7">
    <name type="scientific">Candidatus Desulfovibrio intestinavium</name>
    <dbReference type="NCBI Taxonomy" id="2838534"/>
    <lineage>
        <taxon>Bacteria</taxon>
        <taxon>Pseudomonadati</taxon>
        <taxon>Thermodesulfobacteriota</taxon>
        <taxon>Desulfovibrionia</taxon>
        <taxon>Desulfovibrionales</taxon>
        <taxon>Desulfovibrionaceae</taxon>
        <taxon>Desulfovibrio</taxon>
    </lineage>
</organism>
<protein>
    <submittedName>
        <fullName evidence="6">Pseudouridine synthase</fullName>
    </submittedName>
</protein>
<keyword evidence="3" id="KW-0694">RNA-binding</keyword>
<reference evidence="6" key="1">
    <citation type="journal article" date="2021" name="PeerJ">
        <title>Extensive microbial diversity within the chicken gut microbiome revealed by metagenomics and culture.</title>
        <authorList>
            <person name="Gilroy R."/>
            <person name="Ravi A."/>
            <person name="Getino M."/>
            <person name="Pursley I."/>
            <person name="Horton D.L."/>
            <person name="Alikhan N.F."/>
            <person name="Baker D."/>
            <person name="Gharbi K."/>
            <person name="Hall N."/>
            <person name="Watson M."/>
            <person name="Adriaenssens E.M."/>
            <person name="Foster-Nyarko E."/>
            <person name="Jarju S."/>
            <person name="Secka A."/>
            <person name="Antonio M."/>
            <person name="Oren A."/>
            <person name="Chaudhuri R.R."/>
            <person name="La Ragione R."/>
            <person name="Hildebrand F."/>
            <person name="Pallen M.J."/>
        </authorList>
    </citation>
    <scope>NUCLEOTIDE SEQUENCE</scope>
    <source>
        <strain evidence="6">5032</strain>
    </source>
</reference>
<dbReference type="SMART" id="SM00363">
    <property type="entry name" value="S4"/>
    <property type="match status" value="1"/>
</dbReference>
<dbReference type="PANTHER" id="PTHR21600:SF87">
    <property type="entry name" value="RNA PSEUDOURIDYLATE SYNTHASE DOMAIN-CONTAINING PROTEIN 1"/>
    <property type="match status" value="1"/>
</dbReference>
<comment type="similarity">
    <text evidence="1">Belongs to the pseudouridine synthase RluA family.</text>
</comment>
<dbReference type="InterPro" id="IPR050188">
    <property type="entry name" value="RluA_PseudoU_synthase"/>
</dbReference>
<reference evidence="6" key="2">
    <citation type="submission" date="2021-04" db="EMBL/GenBank/DDBJ databases">
        <authorList>
            <person name="Gilroy R."/>
        </authorList>
    </citation>
    <scope>NUCLEOTIDE SEQUENCE</scope>
    <source>
        <strain evidence="6">5032</strain>
    </source>
</reference>
<evidence type="ECO:0000313" key="7">
    <source>
        <dbReference type="Proteomes" id="UP000823821"/>
    </source>
</evidence>
<sequence>MRPDAIRDVRVDAALAGERLDRALMRLGDLSLRAARRLIEDGGVRVDGRTATAALRLRPGQRIEAAAPAADPPRPAGVRLLAREGDFAAFFKPAGLHSSPLAGRGGGSLEEAAQALWAAAFPAEPARLRFLQRLDCATSGLVCAALTDAARQRFRAAEAAGQCRKDYLALLCGELDTPRLADRALDVRNRRVSRVLDRQADPLRHTRLAPLAVWRGAQAAALLAACGLPPAHGPVTLACCTIRCGARHQIRAHAAALGLPLCGDERYAHPQANPPNPARERFFLHHACLTTPFGRWICPPEWPALPPQENRLQKWLESLGRSASMDAKESLVAARSRDRDRV</sequence>
<dbReference type="PROSITE" id="PS50889">
    <property type="entry name" value="S4"/>
    <property type="match status" value="1"/>
</dbReference>
<feature type="region of interest" description="Disordered" evidence="4">
    <location>
        <begin position="323"/>
        <end position="342"/>
    </location>
</feature>
<dbReference type="SUPFAM" id="SSF55120">
    <property type="entry name" value="Pseudouridine synthase"/>
    <property type="match status" value="1"/>
</dbReference>
<dbReference type="InterPro" id="IPR036986">
    <property type="entry name" value="S4_RNA-bd_sf"/>
</dbReference>
<dbReference type="PANTHER" id="PTHR21600">
    <property type="entry name" value="MITOCHONDRIAL RNA PSEUDOURIDINE SYNTHASE"/>
    <property type="match status" value="1"/>
</dbReference>
<dbReference type="GO" id="GO:0003723">
    <property type="term" value="F:RNA binding"/>
    <property type="evidence" value="ECO:0007669"/>
    <property type="project" value="UniProtKB-KW"/>
</dbReference>
<dbReference type="EMBL" id="DWZD01000020">
    <property type="protein sequence ID" value="HJA78634.1"/>
    <property type="molecule type" value="Genomic_DNA"/>
</dbReference>
<dbReference type="CDD" id="cd02869">
    <property type="entry name" value="PseudoU_synth_RluA_like"/>
    <property type="match status" value="1"/>
</dbReference>
<evidence type="ECO:0000256" key="3">
    <source>
        <dbReference type="PROSITE-ProRule" id="PRU00182"/>
    </source>
</evidence>
<evidence type="ECO:0000256" key="1">
    <source>
        <dbReference type="ARBA" id="ARBA00010876"/>
    </source>
</evidence>
<dbReference type="GO" id="GO:0000455">
    <property type="term" value="P:enzyme-directed rRNA pseudouridine synthesis"/>
    <property type="evidence" value="ECO:0007669"/>
    <property type="project" value="TreeGrafter"/>
</dbReference>
<dbReference type="InterPro" id="IPR020103">
    <property type="entry name" value="PsdUridine_synth_cat_dom_sf"/>
</dbReference>